<reference evidence="8" key="2">
    <citation type="submission" date="2022-06" db="UniProtKB">
        <authorList>
            <consortium name="EnsemblMetazoa"/>
        </authorList>
    </citation>
    <scope>IDENTIFICATION</scope>
    <source>
        <strain evidence="8">DF5081</strain>
    </source>
</reference>
<keyword evidence="2" id="KW-0378">Hydrolase</keyword>
<evidence type="ECO:0000256" key="5">
    <source>
        <dbReference type="ARBA" id="ARBA00047984"/>
    </source>
</evidence>
<dbReference type="Pfam" id="PF22527">
    <property type="entry name" value="DEXQc_Suv3"/>
    <property type="match status" value="1"/>
</dbReference>
<dbReference type="PANTHER" id="PTHR12131:SF1">
    <property type="entry name" value="ATP-DEPENDENT RNA HELICASE SUPV3L1, MITOCHONDRIAL-RELATED"/>
    <property type="match status" value="1"/>
</dbReference>
<feature type="domain" description="ATP-dependent RNA helicase SUV3 DEXQ-box helicase" evidence="7">
    <location>
        <begin position="141"/>
        <end position="214"/>
    </location>
</feature>
<evidence type="ECO:0000256" key="1">
    <source>
        <dbReference type="ARBA" id="ARBA00022741"/>
    </source>
</evidence>
<reference evidence="9" key="1">
    <citation type="submission" date="2010-08" db="EMBL/GenBank/DDBJ databases">
        <authorList>
            <consortium name="Caenorhabditis japonica Sequencing Consortium"/>
            <person name="Wilson R.K."/>
        </authorList>
    </citation>
    <scope>NUCLEOTIDE SEQUENCE [LARGE SCALE GENOMIC DNA]</scope>
    <source>
        <strain evidence="9">DF5081</strain>
    </source>
</reference>
<dbReference type="GO" id="GO:0000965">
    <property type="term" value="P:mitochondrial RNA 3'-end processing"/>
    <property type="evidence" value="ECO:0007669"/>
    <property type="project" value="TreeGrafter"/>
</dbReference>
<dbReference type="InterPro" id="IPR027417">
    <property type="entry name" value="P-loop_NTPase"/>
</dbReference>
<evidence type="ECO:0000256" key="3">
    <source>
        <dbReference type="ARBA" id="ARBA00022806"/>
    </source>
</evidence>
<proteinExistence type="predicted"/>
<dbReference type="InterPro" id="IPR050699">
    <property type="entry name" value="RNA-DNA_Helicase"/>
</dbReference>
<dbReference type="FunFam" id="1.10.1740.140:FF:000002">
    <property type="entry name" value="ATP-dependent RNA helicase SUV3 homolog, mitochondrial"/>
    <property type="match status" value="1"/>
</dbReference>
<evidence type="ECO:0000256" key="4">
    <source>
        <dbReference type="ARBA" id="ARBA00022840"/>
    </source>
</evidence>
<dbReference type="Gene3D" id="1.10.1740.140">
    <property type="match status" value="1"/>
</dbReference>
<keyword evidence="4" id="KW-0067">ATP-binding</keyword>
<dbReference type="GO" id="GO:0003724">
    <property type="term" value="F:RNA helicase activity"/>
    <property type="evidence" value="ECO:0007669"/>
    <property type="project" value="UniProtKB-EC"/>
</dbReference>
<sequence>MRVDHKTRKQATIEDLVEPRKVKHISQATAGMEEWIGALDNTTIHMVLDEFMRRPTVRQLAKENGINDKLFMRAFKSFRDYCTPADLNSVDVALLVLFSDISKGGKDCEMLYPFFLDHSKQVFPHLEAMDDLRIISDLTQPHNWYPEARSITRKIFFHAGPTNSGKTYHALKRFGEAKSAVFCGPLKLLATEVFNRTNGLGIPCDLVTGEERRIPFPPRAHLRKAIRSRRARASVEFLRDFQVSKES</sequence>
<dbReference type="EnsemblMetazoa" id="CJA12384b.1">
    <property type="protein sequence ID" value="CJA12384b.1"/>
    <property type="gene ID" value="WBGene00131588"/>
</dbReference>
<evidence type="ECO:0000313" key="9">
    <source>
        <dbReference type="Proteomes" id="UP000005237"/>
    </source>
</evidence>
<dbReference type="PANTHER" id="PTHR12131">
    <property type="entry name" value="ATP-DEPENDENT RNA AND DNA HELICASE"/>
    <property type="match status" value="1"/>
</dbReference>
<dbReference type="InterPro" id="IPR055206">
    <property type="entry name" value="DEXQc_SUV3"/>
</dbReference>
<dbReference type="Proteomes" id="UP000005237">
    <property type="component" value="Unassembled WGS sequence"/>
</dbReference>
<evidence type="ECO:0000259" key="7">
    <source>
        <dbReference type="Pfam" id="PF22527"/>
    </source>
</evidence>
<name>A0A8R1HUQ7_CAEJA</name>
<accession>A0A8R1HUQ7</accession>
<dbReference type="InterPro" id="IPR041453">
    <property type="entry name" value="Suv3_N"/>
</dbReference>
<evidence type="ECO:0000259" key="6">
    <source>
        <dbReference type="Pfam" id="PF18114"/>
    </source>
</evidence>
<evidence type="ECO:0000256" key="2">
    <source>
        <dbReference type="ARBA" id="ARBA00022801"/>
    </source>
</evidence>
<dbReference type="GO" id="GO:0005524">
    <property type="term" value="F:ATP binding"/>
    <property type="evidence" value="ECO:0007669"/>
    <property type="project" value="UniProtKB-KW"/>
</dbReference>
<protein>
    <submittedName>
        <fullName evidence="8">Suv3_N domain-containing protein</fullName>
    </submittedName>
</protein>
<dbReference type="AlphaFoldDB" id="A0A8R1HUQ7"/>
<keyword evidence="1" id="KW-0547">Nucleotide-binding</keyword>
<dbReference type="Gene3D" id="3.40.50.300">
    <property type="entry name" value="P-loop containing nucleotide triphosphate hydrolases"/>
    <property type="match status" value="1"/>
</dbReference>
<keyword evidence="9" id="KW-1185">Reference proteome</keyword>
<dbReference type="GO" id="GO:0045025">
    <property type="term" value="C:mitochondrial degradosome"/>
    <property type="evidence" value="ECO:0007669"/>
    <property type="project" value="TreeGrafter"/>
</dbReference>
<evidence type="ECO:0000313" key="8">
    <source>
        <dbReference type="EnsemblMetazoa" id="CJA12384b.1"/>
    </source>
</evidence>
<dbReference type="Pfam" id="PF18114">
    <property type="entry name" value="Suv3_N"/>
    <property type="match status" value="1"/>
</dbReference>
<keyword evidence="3" id="KW-0347">Helicase</keyword>
<feature type="domain" description="Suv3 N-terminal" evidence="6">
    <location>
        <begin position="15"/>
        <end position="132"/>
    </location>
</feature>
<dbReference type="GO" id="GO:0016787">
    <property type="term" value="F:hydrolase activity"/>
    <property type="evidence" value="ECO:0007669"/>
    <property type="project" value="UniProtKB-KW"/>
</dbReference>
<organism evidence="8 9">
    <name type="scientific">Caenorhabditis japonica</name>
    <dbReference type="NCBI Taxonomy" id="281687"/>
    <lineage>
        <taxon>Eukaryota</taxon>
        <taxon>Metazoa</taxon>
        <taxon>Ecdysozoa</taxon>
        <taxon>Nematoda</taxon>
        <taxon>Chromadorea</taxon>
        <taxon>Rhabditida</taxon>
        <taxon>Rhabditina</taxon>
        <taxon>Rhabditomorpha</taxon>
        <taxon>Rhabditoidea</taxon>
        <taxon>Rhabditidae</taxon>
        <taxon>Peloderinae</taxon>
        <taxon>Caenorhabditis</taxon>
    </lineage>
</organism>
<comment type="catalytic activity">
    <reaction evidence="5">
        <text>ATP + H2O = ADP + phosphate + H(+)</text>
        <dbReference type="Rhea" id="RHEA:13065"/>
        <dbReference type="ChEBI" id="CHEBI:15377"/>
        <dbReference type="ChEBI" id="CHEBI:15378"/>
        <dbReference type="ChEBI" id="CHEBI:30616"/>
        <dbReference type="ChEBI" id="CHEBI:43474"/>
        <dbReference type="ChEBI" id="CHEBI:456216"/>
        <dbReference type="EC" id="3.6.4.13"/>
    </reaction>
</comment>